<dbReference type="SMART" id="SM00283">
    <property type="entry name" value="MA"/>
    <property type="match status" value="1"/>
</dbReference>
<dbReference type="GO" id="GO:0007165">
    <property type="term" value="P:signal transduction"/>
    <property type="evidence" value="ECO:0007669"/>
    <property type="project" value="UniProtKB-KW"/>
</dbReference>
<evidence type="ECO:0000256" key="1">
    <source>
        <dbReference type="ARBA" id="ARBA00023224"/>
    </source>
</evidence>
<dbReference type="SUPFAM" id="SSF58104">
    <property type="entry name" value="Methyl-accepting chemotaxis protein (MCP) signaling domain"/>
    <property type="match status" value="1"/>
</dbReference>
<dbReference type="AlphaFoldDB" id="A0A160PLA0"/>
<evidence type="ECO:0000259" key="4">
    <source>
        <dbReference type="PROSITE" id="PS50111"/>
    </source>
</evidence>
<dbReference type="Gene3D" id="3.30.450.20">
    <property type="entry name" value="PAS domain"/>
    <property type="match status" value="1"/>
</dbReference>
<feature type="domain" description="Methyl-accepting transducer" evidence="4">
    <location>
        <begin position="162"/>
        <end position="384"/>
    </location>
</feature>
<dbReference type="RefSeq" id="WP_096487546.1">
    <property type="nucleotide sequence ID" value="NZ_AP014809.1"/>
</dbReference>
<protein>
    <submittedName>
        <fullName evidence="5">Methyl-accepting chemotaxis sensory transducer</fullName>
    </submittedName>
</protein>
<dbReference type="PANTHER" id="PTHR32089:SF112">
    <property type="entry name" value="LYSOZYME-LIKE PROTEIN-RELATED"/>
    <property type="match status" value="1"/>
</dbReference>
<evidence type="ECO:0000256" key="2">
    <source>
        <dbReference type="ARBA" id="ARBA00029447"/>
    </source>
</evidence>
<dbReference type="EMBL" id="AP014809">
    <property type="protein sequence ID" value="BAU93885.1"/>
    <property type="molecule type" value="Genomic_DNA"/>
</dbReference>
<dbReference type="GO" id="GO:0004888">
    <property type="term" value="F:transmembrane signaling receptor activity"/>
    <property type="evidence" value="ECO:0007669"/>
    <property type="project" value="InterPro"/>
</dbReference>
<accession>A0A160PLA0</accession>
<dbReference type="PANTHER" id="PTHR32089">
    <property type="entry name" value="METHYL-ACCEPTING CHEMOTAXIS PROTEIN MCPB"/>
    <property type="match status" value="1"/>
</dbReference>
<dbReference type="InterPro" id="IPR004090">
    <property type="entry name" value="Chemotax_Me-accpt_rcpt"/>
</dbReference>
<dbReference type="Proteomes" id="UP000218288">
    <property type="component" value="Chromosome"/>
</dbReference>
<dbReference type="PRINTS" id="PR00260">
    <property type="entry name" value="CHEMTRNSDUCR"/>
</dbReference>
<evidence type="ECO:0000313" key="5">
    <source>
        <dbReference type="EMBL" id="BAU93885.1"/>
    </source>
</evidence>
<comment type="similarity">
    <text evidence="2">Belongs to the methyl-accepting chemotaxis (MCP) protein family.</text>
</comment>
<gene>
    <name evidence="5" type="ORF">MPPM_5280</name>
</gene>
<dbReference type="GO" id="GO:0006935">
    <property type="term" value="P:chemotaxis"/>
    <property type="evidence" value="ECO:0007669"/>
    <property type="project" value="InterPro"/>
</dbReference>
<dbReference type="InterPro" id="IPR004089">
    <property type="entry name" value="MCPsignal_dom"/>
</dbReference>
<reference evidence="5 6" key="1">
    <citation type="journal article" date="2016" name="Genome Announc.">
        <title>Complete Genome Sequence of Methylobacterium populi P-1M, Isolated from Pink-Pigmented Household Biofilm.</title>
        <authorList>
            <person name="Morohoshi T."/>
            <person name="Ikeda T."/>
        </authorList>
    </citation>
    <scope>NUCLEOTIDE SEQUENCE [LARGE SCALE GENOMIC DNA]</scope>
    <source>
        <strain evidence="5 6">P-1M</strain>
    </source>
</reference>
<keyword evidence="1 3" id="KW-0807">Transducer</keyword>
<dbReference type="Pfam" id="PF00015">
    <property type="entry name" value="MCPsignal"/>
    <property type="match status" value="1"/>
</dbReference>
<proteinExistence type="inferred from homology"/>
<evidence type="ECO:0000256" key="3">
    <source>
        <dbReference type="PROSITE-ProRule" id="PRU00284"/>
    </source>
</evidence>
<dbReference type="GO" id="GO:0016020">
    <property type="term" value="C:membrane"/>
    <property type="evidence" value="ECO:0007669"/>
    <property type="project" value="InterPro"/>
</dbReference>
<organism evidence="5 6">
    <name type="scientific">Methylorubrum populi</name>
    <dbReference type="NCBI Taxonomy" id="223967"/>
    <lineage>
        <taxon>Bacteria</taxon>
        <taxon>Pseudomonadati</taxon>
        <taxon>Pseudomonadota</taxon>
        <taxon>Alphaproteobacteria</taxon>
        <taxon>Hyphomicrobiales</taxon>
        <taxon>Methylobacteriaceae</taxon>
        <taxon>Methylorubrum</taxon>
    </lineage>
</organism>
<name>A0A160PLA0_9HYPH</name>
<sequence length="418" mass="43563">MPFRRTIAATAASELRKSQGPDFPFSDFTALMDALPVNVLVLHPVEATITFANRRSVETLHSLRTYLPASVDPDAMLGLSMDVFHKNPAHQRAIVGDPSRLPWRTKIRLGPKTLDLHVSPVRDAAGRYVAAALTWSDVTPLTDSIASFDSLVGTALRAASDATTVMRDAAERVLSATDATARSAGSAATGATETTANVQSVAAAVEELTASNGEITRQVNRSSEATGQAVTEAGAALDSVRMLAETSQRIGEVVGLINSIANQTNLLALNATIEAARAGAAGRGFAVVATEVKALAGQTAKATGEIAQHISQIQTATARSVAAIERISTMIHGLDEGANTIAAAVEEQAATAGEISRSAREAAERTDHVGGSIAEVADNAETSAGSARSVLSATGTFDQQMEQVTRAVEAFLVEVRRI</sequence>
<dbReference type="OrthoDB" id="9797364at2"/>
<evidence type="ECO:0000313" key="6">
    <source>
        <dbReference type="Proteomes" id="UP000218288"/>
    </source>
</evidence>
<dbReference type="Gene3D" id="1.10.287.950">
    <property type="entry name" value="Methyl-accepting chemotaxis protein"/>
    <property type="match status" value="1"/>
</dbReference>
<dbReference type="PROSITE" id="PS50111">
    <property type="entry name" value="CHEMOTAXIS_TRANSDUC_2"/>
    <property type="match status" value="1"/>
</dbReference>